<dbReference type="GO" id="GO:0006310">
    <property type="term" value="P:DNA recombination"/>
    <property type="evidence" value="ECO:0007669"/>
    <property type="project" value="UniProtKB-KW"/>
</dbReference>
<reference evidence="7" key="2">
    <citation type="submission" date="2013-04" db="EMBL/GenBank/DDBJ databases">
        <title>Bisphenol A degrading Sphingobium sp. strain BiD32.</title>
        <authorList>
            <person name="Nielsen J.L."/>
            <person name="Zhou N.A."/>
            <person name="Kjeldal H."/>
        </authorList>
    </citation>
    <scope>NUCLEOTIDE SEQUENCE [LARGE SCALE GENOMIC DNA]</scope>
    <source>
        <strain evidence="7">BiD32</strain>
    </source>
</reference>
<accession>N1MGD6</accession>
<protein>
    <submittedName>
        <fullName evidence="6">Integrase</fullName>
    </submittedName>
</protein>
<dbReference type="InterPro" id="IPR011010">
    <property type="entry name" value="DNA_brk_join_enz"/>
</dbReference>
<dbReference type="PANTHER" id="PTHR30349:SF41">
    <property type="entry name" value="INTEGRASE_RECOMBINASE PROTEIN MJ0367-RELATED"/>
    <property type="match status" value="1"/>
</dbReference>
<dbReference type="InterPro" id="IPR002104">
    <property type="entry name" value="Integrase_catalytic"/>
</dbReference>
<name>N1MGD6_9SPHN</name>
<keyword evidence="7" id="KW-1185">Reference proteome</keyword>
<feature type="domain" description="Tyr recombinase" evidence="5">
    <location>
        <begin position="194"/>
        <end position="389"/>
    </location>
</feature>
<dbReference type="PROSITE" id="PS51898">
    <property type="entry name" value="TYR_RECOMBINASE"/>
    <property type="match status" value="1"/>
</dbReference>
<dbReference type="AlphaFoldDB" id="N1MGD6"/>
<keyword evidence="3" id="KW-0238">DNA-binding</keyword>
<gene>
    <name evidence="6" type="ORF">EBBID32_6030</name>
</gene>
<evidence type="ECO:0000259" key="5">
    <source>
        <dbReference type="PROSITE" id="PS51898"/>
    </source>
</evidence>
<evidence type="ECO:0000256" key="1">
    <source>
        <dbReference type="ARBA" id="ARBA00008857"/>
    </source>
</evidence>
<dbReference type="Proteomes" id="UP000013201">
    <property type="component" value="Unassembled WGS sequence"/>
</dbReference>
<dbReference type="Gene3D" id="1.10.443.10">
    <property type="entry name" value="Intergrase catalytic core"/>
    <property type="match status" value="1"/>
</dbReference>
<comment type="caution">
    <text evidence="6">The sequence shown here is derived from an EMBL/GenBank/DDBJ whole genome shotgun (WGS) entry which is preliminary data.</text>
</comment>
<dbReference type="PANTHER" id="PTHR30349">
    <property type="entry name" value="PHAGE INTEGRASE-RELATED"/>
    <property type="match status" value="1"/>
</dbReference>
<dbReference type="OrthoDB" id="102994at2"/>
<dbReference type="EMBL" id="CAVK010000031">
    <property type="protein sequence ID" value="CCW16270.1"/>
    <property type="molecule type" value="Genomic_DNA"/>
</dbReference>
<dbReference type="InterPro" id="IPR013762">
    <property type="entry name" value="Integrase-like_cat_sf"/>
</dbReference>
<evidence type="ECO:0000256" key="4">
    <source>
        <dbReference type="ARBA" id="ARBA00023172"/>
    </source>
</evidence>
<dbReference type="Gene3D" id="1.10.150.130">
    <property type="match status" value="1"/>
</dbReference>
<evidence type="ECO:0000313" key="6">
    <source>
        <dbReference type="EMBL" id="CCW16270.1"/>
    </source>
</evidence>
<evidence type="ECO:0000256" key="2">
    <source>
        <dbReference type="ARBA" id="ARBA00022908"/>
    </source>
</evidence>
<evidence type="ECO:0000256" key="3">
    <source>
        <dbReference type="ARBA" id="ARBA00023125"/>
    </source>
</evidence>
<keyword evidence="4" id="KW-0233">DNA recombination</keyword>
<dbReference type="RefSeq" id="WP_006950525.1">
    <property type="nucleotide sequence ID" value="NZ_CAVK010000031.1"/>
</dbReference>
<dbReference type="GO" id="GO:0003677">
    <property type="term" value="F:DNA binding"/>
    <property type="evidence" value="ECO:0007669"/>
    <property type="project" value="UniProtKB-KW"/>
</dbReference>
<sequence>MTQTQTQKKQHQEDTIKLLDGAIVLYKRGDLQRKASWQCRLELGDGKRTRKSLKTGNQAVAERLAMDLYTQLKGRVAADLPITSTSFNDFWDKQWLPYVEKNLSSHRYKLHFGTGERYIKTYFANCSLDAINVNKAESYVDWRRNEGKTRPSKKTLIIELGLIRQALDRAARWSLIKPIPKIKMHALATDPNRERRYGFTADEWQKLTQHMEGWCREGQHNLHKRQRQIVRCLIWFYRLTGMRPNEVAQCKWEHISWTEEGLAKIQVQKETKTGERLCISLRGLATILEELKSLRAVESDTDEGRQWLFKRGWDASHTIRKLLKECGLLKGPDGNNRTAYSLRHTHITDRLVNGVSHADIARNCGTSIVQIQRHYDHVIPEERIVELTKHRGLSADEEITAAHWLGQLEKLLSDEDLKAYKALIAKADAQKRRDAA</sequence>
<proteinExistence type="inferred from homology"/>
<reference evidence="6 7" key="1">
    <citation type="submission" date="2013-03" db="EMBL/GenBank/DDBJ databases">
        <authorList>
            <person name="Le V."/>
        </authorList>
    </citation>
    <scope>NUCLEOTIDE SEQUENCE [LARGE SCALE GENOMIC DNA]</scope>
    <source>
        <strain evidence="6 7">BiD32</strain>
    </source>
</reference>
<evidence type="ECO:0000313" key="7">
    <source>
        <dbReference type="Proteomes" id="UP000013201"/>
    </source>
</evidence>
<keyword evidence="2" id="KW-0229">DNA integration</keyword>
<dbReference type="InterPro" id="IPR050090">
    <property type="entry name" value="Tyrosine_recombinase_XerCD"/>
</dbReference>
<dbReference type="GO" id="GO:0015074">
    <property type="term" value="P:DNA integration"/>
    <property type="evidence" value="ECO:0007669"/>
    <property type="project" value="UniProtKB-KW"/>
</dbReference>
<dbReference type="InterPro" id="IPR010998">
    <property type="entry name" value="Integrase_recombinase_N"/>
</dbReference>
<dbReference type="Pfam" id="PF00589">
    <property type="entry name" value="Phage_integrase"/>
    <property type="match status" value="1"/>
</dbReference>
<organism evidence="6 7">
    <name type="scientific">Sphingobium indicum BiD32</name>
    <dbReference type="NCBI Taxonomy" id="1301087"/>
    <lineage>
        <taxon>Bacteria</taxon>
        <taxon>Pseudomonadati</taxon>
        <taxon>Pseudomonadota</taxon>
        <taxon>Alphaproteobacteria</taxon>
        <taxon>Sphingomonadales</taxon>
        <taxon>Sphingomonadaceae</taxon>
        <taxon>Sphingobium</taxon>
    </lineage>
</organism>
<comment type="similarity">
    <text evidence="1">Belongs to the 'phage' integrase family.</text>
</comment>
<dbReference type="SUPFAM" id="SSF56349">
    <property type="entry name" value="DNA breaking-rejoining enzymes"/>
    <property type="match status" value="1"/>
</dbReference>